<name>A0A562T896_9HYPH</name>
<dbReference type="AlphaFoldDB" id="A0A562T896"/>
<dbReference type="EMBL" id="VLLF01000003">
    <property type="protein sequence ID" value="TWI89354.1"/>
    <property type="molecule type" value="Genomic_DNA"/>
</dbReference>
<organism evidence="2 3">
    <name type="scientific">Roseibium hamelinense</name>
    <dbReference type="NCBI Taxonomy" id="150831"/>
    <lineage>
        <taxon>Bacteria</taxon>
        <taxon>Pseudomonadati</taxon>
        <taxon>Pseudomonadota</taxon>
        <taxon>Alphaproteobacteria</taxon>
        <taxon>Hyphomicrobiales</taxon>
        <taxon>Stappiaceae</taxon>
        <taxon>Roseibium</taxon>
    </lineage>
</organism>
<dbReference type="Proteomes" id="UP000320593">
    <property type="component" value="Unassembled WGS sequence"/>
</dbReference>
<proteinExistence type="predicted"/>
<evidence type="ECO:0000313" key="2">
    <source>
        <dbReference type="EMBL" id="TWI89354.1"/>
    </source>
</evidence>
<sequence length="693" mass="76448">MAFQKLGSTQNNTANRPEPQIGQPTVSISDISAVAVNRNRRLVPPPPPRHSPPSAADMQAKKDVHANTAKVESKLNHFSKPGNQPQIVRGRFGKDDMILARTAMQALDGVFGDRLLTNGKYDERKVELAANLMFGKHVLTDKKQMNPMSFATVLSKTVANNKPLDKPGLVSPKHLNSFIDARSANQQFFKHDKNMKEAFGLFQGIATNDRPKIIDQMDRKTINLSKMQKASLKDGGMMADKNAGKLGRSKWALTPKYVKTQLEKMNSDSPNAYFKKSFSSHDNNGGFISKTTVSMKTPSSFRTAPSIANKVSKQALNNYDSKLGDQVKSMPVNYQAIEVKTTVGQNPPKTVVYNNYGANFKGKDPQSSDAKCDKILGELFPVQPRSNIPVLLESKSMDEDQFNDSLGSNSNAPKKPTKKLIDLRILMPAKSDEVEMYGEHCQNMDKAAKKRGDVKFLGVHGMGHGTSVEHAAQKITKSLGISKKTLTSNDQLTEVRKEMDESFNTMPSKIREKYQPVYDAWKELSKGLGNKKNVIPFATMTAILSDAISDHSKSGHELKFAFGCKSAKDRTTAVLQGVMMLRPVIEARLEQNGSAAVDEYGNNVNDQSKKGGVNPNCVSELFDKNGKVILNNMSPDEVQVMKDNFDLTYLQMANKRNTGIATNNADYNLYTTFEKVPFVAKTLQEAYTTGTGG</sequence>
<evidence type="ECO:0000313" key="3">
    <source>
        <dbReference type="Proteomes" id="UP000320593"/>
    </source>
</evidence>
<comment type="caution">
    <text evidence="2">The sequence shown here is derived from an EMBL/GenBank/DDBJ whole genome shotgun (WGS) entry which is preliminary data.</text>
</comment>
<evidence type="ECO:0000256" key="1">
    <source>
        <dbReference type="SAM" id="MobiDB-lite"/>
    </source>
</evidence>
<gene>
    <name evidence="2" type="ORF">JM93_01557</name>
</gene>
<protein>
    <submittedName>
        <fullName evidence="2">Uncharacterized protein</fullName>
    </submittedName>
</protein>
<dbReference type="RefSeq" id="WP_155197550.1">
    <property type="nucleotide sequence ID" value="NZ_SMLY01000075.1"/>
</dbReference>
<reference evidence="2 3" key="1">
    <citation type="submission" date="2019-07" db="EMBL/GenBank/DDBJ databases">
        <title>Genomic Encyclopedia of Archaeal and Bacterial Type Strains, Phase II (KMG-II): from individual species to whole genera.</title>
        <authorList>
            <person name="Goeker M."/>
        </authorList>
    </citation>
    <scope>NUCLEOTIDE SEQUENCE [LARGE SCALE GENOMIC DNA]</scope>
    <source>
        <strain evidence="2 3">ATCC BAA-252</strain>
    </source>
</reference>
<accession>A0A562T896</accession>
<feature type="compositionally biased region" description="Polar residues" evidence="1">
    <location>
        <begin position="1"/>
        <end position="15"/>
    </location>
</feature>
<feature type="region of interest" description="Disordered" evidence="1">
    <location>
        <begin position="1"/>
        <end position="59"/>
    </location>
</feature>
<keyword evidence="3" id="KW-1185">Reference proteome</keyword>